<keyword evidence="5 9" id="KW-0547">Nucleotide-binding</keyword>
<feature type="active site" evidence="9">
    <location>
        <position position="26"/>
    </location>
</feature>
<protein>
    <recommendedName>
        <fullName evidence="3 9">4-diphosphocytidyl-2-C-methyl-D-erythritol kinase</fullName>
        <shortName evidence="9">CMK</shortName>
        <ecNumber evidence="2 9">2.7.1.148</ecNumber>
    </recommendedName>
    <alternativeName>
        <fullName evidence="8 9">4-(cytidine-5'-diphospho)-2-C-methyl-D-erythritol kinase</fullName>
    </alternativeName>
</protein>
<dbReference type="InterPro" id="IPR036554">
    <property type="entry name" value="GHMP_kinase_C_sf"/>
</dbReference>
<evidence type="ECO:0000256" key="9">
    <source>
        <dbReference type="HAMAP-Rule" id="MF_00061"/>
    </source>
</evidence>
<evidence type="ECO:0000313" key="12">
    <source>
        <dbReference type="EMBL" id="SLM10071.1"/>
    </source>
</evidence>
<dbReference type="EC" id="2.7.1.148" evidence="2 9"/>
<evidence type="ECO:0000256" key="4">
    <source>
        <dbReference type="ARBA" id="ARBA00022679"/>
    </source>
</evidence>
<dbReference type="PANTHER" id="PTHR43527">
    <property type="entry name" value="4-DIPHOSPHOCYTIDYL-2-C-METHYL-D-ERYTHRITOL KINASE, CHLOROPLASTIC"/>
    <property type="match status" value="1"/>
</dbReference>
<dbReference type="GO" id="GO:0019288">
    <property type="term" value="P:isopentenyl diphosphate biosynthetic process, methylerythritol 4-phosphate pathway"/>
    <property type="evidence" value="ECO:0007669"/>
    <property type="project" value="UniProtKB-UniRule"/>
</dbReference>
<feature type="domain" description="GHMP kinase N-terminal" evidence="10">
    <location>
        <begin position="81"/>
        <end position="161"/>
    </location>
</feature>
<keyword evidence="7 9" id="KW-0067">ATP-binding</keyword>
<comment type="caution">
    <text evidence="9">Lacks conserved residue(s) required for the propagation of feature annotation.</text>
</comment>
<dbReference type="SUPFAM" id="SSF54211">
    <property type="entry name" value="Ribosomal protein S5 domain 2-like"/>
    <property type="match status" value="1"/>
</dbReference>
<dbReference type="Gene3D" id="3.30.230.10">
    <property type="match status" value="1"/>
</dbReference>
<feature type="domain" description="GHMP kinase C-terminal" evidence="11">
    <location>
        <begin position="246"/>
        <end position="296"/>
    </location>
</feature>
<evidence type="ECO:0000256" key="6">
    <source>
        <dbReference type="ARBA" id="ARBA00022777"/>
    </source>
</evidence>
<evidence type="ECO:0000256" key="1">
    <source>
        <dbReference type="ARBA" id="ARBA00009684"/>
    </source>
</evidence>
<comment type="pathway">
    <text evidence="9">Isoprenoid biosynthesis; isopentenyl diphosphate biosynthesis via DXP pathway; isopentenyl diphosphate from 1-deoxy-D-xylulose 5-phosphate: step 3/6.</text>
</comment>
<dbReference type="HAMAP" id="MF_00061">
    <property type="entry name" value="IspE"/>
    <property type="match status" value="1"/>
</dbReference>
<comment type="catalytic activity">
    <reaction evidence="9">
        <text>4-CDP-2-C-methyl-D-erythritol + ATP = 4-CDP-2-C-methyl-D-erythritol 2-phosphate + ADP + H(+)</text>
        <dbReference type="Rhea" id="RHEA:18437"/>
        <dbReference type="ChEBI" id="CHEBI:15378"/>
        <dbReference type="ChEBI" id="CHEBI:30616"/>
        <dbReference type="ChEBI" id="CHEBI:57823"/>
        <dbReference type="ChEBI" id="CHEBI:57919"/>
        <dbReference type="ChEBI" id="CHEBI:456216"/>
        <dbReference type="EC" id="2.7.1.148"/>
    </reaction>
</comment>
<dbReference type="NCBIfam" id="TIGR00154">
    <property type="entry name" value="ispE"/>
    <property type="match status" value="1"/>
</dbReference>
<keyword evidence="4 9" id="KW-0808">Transferase</keyword>
<dbReference type="Pfam" id="PF08544">
    <property type="entry name" value="GHMP_kinases_C"/>
    <property type="match status" value="1"/>
</dbReference>
<sequence>MILLTKNPFAYTVWLMEETNITAFAKINIGLKIFDRRKSGYHDIESLFQNVDIADSLRIRPNNVGKIVIEGDIGCAPEQSTIYHAAKHFCMEFEDKSPITGVTIKVEKGIPSGAGLGGAGADAAATLFGMNELFEKRLSRAELARIGSHVASDVAFFLYGGAAIVRGRGEYVFPIEPRTDFGLVILQPTWASSTPAAYAALDNYRAIRGIEHACTSEDAAGYSINLPNEQLEKIYRSPIQKWGFENDFLPVLAEKKKQYSEMLSLLQEAGAAYVNLTGSGSCVFGVFDNAEAAQKASCTCSSLLFGEGDRAQSFAAHIIAAKPLARSMIVSYIQDCNEDTRSDKERPCYGSY</sequence>
<dbReference type="Pfam" id="PF00288">
    <property type="entry name" value="GHMP_kinases_N"/>
    <property type="match status" value="1"/>
</dbReference>
<accession>A0A3P3XFP3</accession>
<dbReference type="SUPFAM" id="SSF55060">
    <property type="entry name" value="GHMP Kinase, C-terminal domain"/>
    <property type="match status" value="1"/>
</dbReference>
<dbReference type="EMBL" id="FWDM01000003">
    <property type="protein sequence ID" value="SLM10071.1"/>
    <property type="molecule type" value="Genomic_DNA"/>
</dbReference>
<dbReference type="InterPro" id="IPR013750">
    <property type="entry name" value="GHMP_kinase_C_dom"/>
</dbReference>
<dbReference type="UniPathway" id="UPA00056">
    <property type="reaction ID" value="UER00094"/>
</dbReference>
<evidence type="ECO:0000256" key="2">
    <source>
        <dbReference type="ARBA" id="ARBA00012052"/>
    </source>
</evidence>
<dbReference type="InterPro" id="IPR020568">
    <property type="entry name" value="Ribosomal_Su5_D2-typ_SF"/>
</dbReference>
<dbReference type="GO" id="GO:0050515">
    <property type="term" value="F:4-(cytidine 5'-diphospho)-2-C-methyl-D-erythritol kinase activity"/>
    <property type="evidence" value="ECO:0007669"/>
    <property type="project" value="UniProtKB-UniRule"/>
</dbReference>
<dbReference type="GO" id="GO:0016114">
    <property type="term" value="P:terpenoid biosynthetic process"/>
    <property type="evidence" value="ECO:0007669"/>
    <property type="project" value="UniProtKB-UniRule"/>
</dbReference>
<gene>
    <name evidence="9 12" type="primary">ispE</name>
    <name evidence="12" type="ORF">SPIROBIBN47_110028</name>
</gene>
<comment type="similarity">
    <text evidence="1 9">Belongs to the GHMP kinase family. IspE subfamily.</text>
</comment>
<reference evidence="12" key="1">
    <citation type="submission" date="2017-02" db="EMBL/GenBank/DDBJ databases">
        <authorList>
            <person name="Regsiter A."/>
            <person name="William W."/>
        </authorList>
    </citation>
    <scope>NUCLEOTIDE SEQUENCE</scope>
    <source>
        <strain evidence="12">Bib</strain>
    </source>
</reference>
<proteinExistence type="inferred from homology"/>
<organism evidence="12">
    <name type="scientific">uncultured spirochete</name>
    <dbReference type="NCBI Taxonomy" id="156406"/>
    <lineage>
        <taxon>Bacteria</taxon>
        <taxon>Pseudomonadati</taxon>
        <taxon>Spirochaetota</taxon>
        <taxon>Spirochaetia</taxon>
        <taxon>Spirochaetales</taxon>
        <taxon>environmental samples</taxon>
    </lineage>
</organism>
<evidence type="ECO:0000256" key="5">
    <source>
        <dbReference type="ARBA" id="ARBA00022741"/>
    </source>
</evidence>
<evidence type="ECO:0000259" key="10">
    <source>
        <dbReference type="Pfam" id="PF00288"/>
    </source>
</evidence>
<dbReference type="InterPro" id="IPR004424">
    <property type="entry name" value="IspE"/>
</dbReference>
<keyword evidence="6 9" id="KW-0418">Kinase</keyword>
<dbReference type="GO" id="GO:0005524">
    <property type="term" value="F:ATP binding"/>
    <property type="evidence" value="ECO:0007669"/>
    <property type="project" value="UniProtKB-UniRule"/>
</dbReference>
<dbReference type="AlphaFoldDB" id="A0A3P3XFP3"/>
<keyword evidence="9" id="KW-0414">Isoprene biosynthesis</keyword>
<evidence type="ECO:0000256" key="8">
    <source>
        <dbReference type="ARBA" id="ARBA00032554"/>
    </source>
</evidence>
<evidence type="ECO:0000256" key="3">
    <source>
        <dbReference type="ARBA" id="ARBA00017473"/>
    </source>
</evidence>
<comment type="function">
    <text evidence="9">Catalyzes the phosphorylation of the position 2 hydroxy group of 4-diphosphocytidyl-2C-methyl-D-erythritol.</text>
</comment>
<dbReference type="InterPro" id="IPR014721">
    <property type="entry name" value="Ribsml_uS5_D2-typ_fold_subgr"/>
</dbReference>
<name>A0A3P3XFP3_9SPIR</name>
<dbReference type="PANTHER" id="PTHR43527:SF2">
    <property type="entry name" value="4-DIPHOSPHOCYTIDYL-2-C-METHYL-D-ERYTHRITOL KINASE, CHLOROPLASTIC"/>
    <property type="match status" value="1"/>
</dbReference>
<dbReference type="Gene3D" id="3.30.70.890">
    <property type="entry name" value="GHMP kinase, C-terminal domain"/>
    <property type="match status" value="1"/>
</dbReference>
<evidence type="ECO:0000256" key="7">
    <source>
        <dbReference type="ARBA" id="ARBA00022840"/>
    </source>
</evidence>
<feature type="active site" evidence="9">
    <location>
        <position position="153"/>
    </location>
</feature>
<dbReference type="InterPro" id="IPR006204">
    <property type="entry name" value="GHMP_kinase_N_dom"/>
</dbReference>
<evidence type="ECO:0000259" key="11">
    <source>
        <dbReference type="Pfam" id="PF08544"/>
    </source>
</evidence>